<sequence>MALNRVILGVILNVIILLFNNNAVEAQFLDWLDLDTKTQNQSNPITFSLRDMTVLVEKSKEFEVEVNEALNQTFTLTFEEQHAGLLLIVPQSIRIGPNIQSYTVQFIGQEPGSLLVTGNLAPNDSISDDNLFIRVKVAHSTSIIYVSFVIGWIYFVAWSVSFYPQIFINCKRKSVTGLSFDFLALNFMGHTLYAIFNICLYWVPYIEDQYFAKHPKGLNPVLLNDVFFSIHASIITLFTIGQCFIYERGNQRVSYTAQGFLGFFSLTIIVTLFLSIFETMTWLDFLYTLSYIKLAITLLKYVPQAFLNYRRKSTAGWSIGNIILDFTGGILSMLQMILNAYNYNDWVSIFGDPTKFGLGLFSVAFDILFIIQHYVLYRDNVQYEPILGRDVIAPSDSSPTLVESYQNMDAESAPSA</sequence>
<feature type="signal peptide" evidence="13">
    <location>
        <begin position="1"/>
        <end position="26"/>
    </location>
</feature>
<dbReference type="FunFam" id="1.20.1280.290:FF:000016">
    <property type="entry name" value="Cystinosin homolog"/>
    <property type="match status" value="1"/>
</dbReference>
<keyword evidence="8 12" id="KW-0472">Membrane</keyword>
<feature type="chain" id="PRO_5036062017" description="Cystinosin homolog" evidence="13">
    <location>
        <begin position="27"/>
        <end position="416"/>
    </location>
</feature>
<evidence type="ECO:0000256" key="11">
    <source>
        <dbReference type="ARBA" id="ARBA00074957"/>
    </source>
</evidence>
<dbReference type="NCBIfam" id="TIGR00951">
    <property type="entry name" value="2A43"/>
    <property type="match status" value="1"/>
</dbReference>
<evidence type="ECO:0000256" key="3">
    <source>
        <dbReference type="ARBA" id="ARBA00022448"/>
    </source>
</evidence>
<comment type="similarity">
    <text evidence="2">Belongs to the cystinosin family.</text>
</comment>
<keyword evidence="3" id="KW-0813">Transport</keyword>
<keyword evidence="4 12" id="KW-0812">Transmembrane</keyword>
<dbReference type="SMART" id="SM00679">
    <property type="entry name" value="CTNS"/>
    <property type="match status" value="2"/>
</dbReference>
<name>A0A336K603_CULSO</name>
<feature type="transmembrane region" description="Helical" evidence="12">
    <location>
        <begin position="282"/>
        <end position="302"/>
    </location>
</feature>
<evidence type="ECO:0000256" key="12">
    <source>
        <dbReference type="SAM" id="Phobius"/>
    </source>
</evidence>
<evidence type="ECO:0000256" key="6">
    <source>
        <dbReference type="ARBA" id="ARBA00022847"/>
    </source>
</evidence>
<dbReference type="InterPro" id="IPR005282">
    <property type="entry name" value="LC_transporter"/>
</dbReference>
<comment type="subcellular location">
    <subcellularLocation>
        <location evidence="1">Lysosome membrane</location>
        <topology evidence="1">Multi-pass membrane protein</topology>
    </subcellularLocation>
</comment>
<feature type="transmembrane region" description="Helical" evidence="12">
    <location>
        <begin position="358"/>
        <end position="377"/>
    </location>
</feature>
<reference evidence="15" key="2">
    <citation type="submission" date="2018-07" db="EMBL/GenBank/DDBJ databases">
        <authorList>
            <person name="Quirk P.G."/>
            <person name="Krulwich T.A."/>
        </authorList>
    </citation>
    <scope>NUCLEOTIDE SEQUENCE</scope>
</reference>
<dbReference type="GO" id="GO:0005765">
    <property type="term" value="C:lysosomal membrane"/>
    <property type="evidence" value="ECO:0007669"/>
    <property type="project" value="UniProtKB-SubCell"/>
</dbReference>
<evidence type="ECO:0000256" key="8">
    <source>
        <dbReference type="ARBA" id="ARBA00023136"/>
    </source>
</evidence>
<reference evidence="14" key="1">
    <citation type="submission" date="2018-04" db="EMBL/GenBank/DDBJ databases">
        <authorList>
            <person name="Go L.Y."/>
            <person name="Mitchell J.A."/>
        </authorList>
    </citation>
    <scope>NUCLEOTIDE SEQUENCE</scope>
    <source>
        <tissue evidence="14">Whole organism</tissue>
    </source>
</reference>
<evidence type="ECO:0000256" key="1">
    <source>
        <dbReference type="ARBA" id="ARBA00004155"/>
    </source>
</evidence>
<feature type="transmembrane region" description="Helical" evidence="12">
    <location>
        <begin position="314"/>
        <end position="338"/>
    </location>
</feature>
<evidence type="ECO:0000256" key="13">
    <source>
        <dbReference type="SAM" id="SignalP"/>
    </source>
</evidence>
<evidence type="ECO:0000256" key="7">
    <source>
        <dbReference type="ARBA" id="ARBA00022989"/>
    </source>
</evidence>
<evidence type="ECO:0000313" key="14">
    <source>
        <dbReference type="EMBL" id="SSW98775.1"/>
    </source>
</evidence>
<protein>
    <recommendedName>
        <fullName evidence="11">Cystinosin homolog</fullName>
    </recommendedName>
</protein>
<comment type="catalytic activity">
    <reaction evidence="10">
        <text>L-cystine(out) + H(+)(out) = L-cystine(in) + H(+)(in)</text>
        <dbReference type="Rhea" id="RHEA:66172"/>
        <dbReference type="ChEBI" id="CHEBI:15378"/>
        <dbReference type="ChEBI" id="CHEBI:35491"/>
    </reaction>
    <physiologicalReaction direction="left-to-right" evidence="10">
        <dbReference type="Rhea" id="RHEA:66173"/>
    </physiologicalReaction>
</comment>
<evidence type="ECO:0000313" key="15">
    <source>
        <dbReference type="EMBL" id="SSX19161.1"/>
    </source>
</evidence>
<dbReference type="FunFam" id="1.20.1280.290:FF:000018">
    <property type="entry name" value="Cystinosin homolog"/>
    <property type="match status" value="1"/>
</dbReference>
<evidence type="ECO:0000256" key="2">
    <source>
        <dbReference type="ARBA" id="ARBA00006855"/>
    </source>
</evidence>
<dbReference type="VEuPathDB" id="VectorBase:CSON012514"/>
<dbReference type="GO" id="GO:0015184">
    <property type="term" value="F:L-cystine transmembrane transporter activity"/>
    <property type="evidence" value="ECO:0007669"/>
    <property type="project" value="TreeGrafter"/>
</dbReference>
<dbReference type="PANTHER" id="PTHR13131">
    <property type="entry name" value="CYSTINOSIN"/>
    <property type="match status" value="1"/>
</dbReference>
<feature type="transmembrane region" description="Helical" evidence="12">
    <location>
        <begin position="226"/>
        <end position="246"/>
    </location>
</feature>
<organism evidence="14">
    <name type="scientific">Culicoides sonorensis</name>
    <name type="common">Biting midge</name>
    <dbReference type="NCBI Taxonomy" id="179676"/>
    <lineage>
        <taxon>Eukaryota</taxon>
        <taxon>Metazoa</taxon>
        <taxon>Ecdysozoa</taxon>
        <taxon>Arthropoda</taxon>
        <taxon>Hexapoda</taxon>
        <taxon>Insecta</taxon>
        <taxon>Pterygota</taxon>
        <taxon>Neoptera</taxon>
        <taxon>Endopterygota</taxon>
        <taxon>Diptera</taxon>
        <taxon>Nematocera</taxon>
        <taxon>Chironomoidea</taxon>
        <taxon>Ceratopogonidae</taxon>
        <taxon>Ceratopogoninae</taxon>
        <taxon>Culicoides</taxon>
        <taxon>Monoculicoides</taxon>
    </lineage>
</organism>
<feature type="transmembrane region" description="Helical" evidence="12">
    <location>
        <begin position="183"/>
        <end position="206"/>
    </location>
</feature>
<evidence type="ECO:0000256" key="10">
    <source>
        <dbReference type="ARBA" id="ARBA00048473"/>
    </source>
</evidence>
<dbReference type="EMBL" id="UFQT01000059">
    <property type="protein sequence ID" value="SSX19161.1"/>
    <property type="molecule type" value="Genomic_DNA"/>
</dbReference>
<dbReference type="InterPro" id="IPR006603">
    <property type="entry name" value="PQ-loop_rpt"/>
</dbReference>
<feature type="transmembrane region" description="Helical" evidence="12">
    <location>
        <begin position="143"/>
        <end position="163"/>
    </location>
</feature>
<accession>A0A336K603</accession>
<keyword evidence="5" id="KW-0677">Repeat</keyword>
<dbReference type="PANTHER" id="PTHR13131:SF5">
    <property type="entry name" value="CYSTINOSIN"/>
    <property type="match status" value="1"/>
</dbReference>
<dbReference type="GO" id="GO:0015293">
    <property type="term" value="F:symporter activity"/>
    <property type="evidence" value="ECO:0007669"/>
    <property type="project" value="UniProtKB-KW"/>
</dbReference>
<keyword evidence="7 12" id="KW-1133">Transmembrane helix</keyword>
<evidence type="ECO:0000256" key="9">
    <source>
        <dbReference type="ARBA" id="ARBA00023228"/>
    </source>
</evidence>
<keyword evidence="13" id="KW-0732">Signal</keyword>
<evidence type="ECO:0000256" key="5">
    <source>
        <dbReference type="ARBA" id="ARBA00022737"/>
    </source>
</evidence>
<evidence type="ECO:0000256" key="4">
    <source>
        <dbReference type="ARBA" id="ARBA00022692"/>
    </source>
</evidence>
<dbReference type="Gene3D" id="1.20.1280.290">
    <property type="match status" value="2"/>
</dbReference>
<gene>
    <name evidence="14" type="primary">CSON012514</name>
</gene>
<proteinExistence type="inferred from homology"/>
<dbReference type="EMBL" id="UFQS01000059">
    <property type="protein sequence ID" value="SSW98775.1"/>
    <property type="molecule type" value="Genomic_DNA"/>
</dbReference>
<keyword evidence="6" id="KW-0769">Symport</keyword>
<feature type="transmembrane region" description="Helical" evidence="12">
    <location>
        <begin position="258"/>
        <end position="276"/>
    </location>
</feature>
<keyword evidence="9" id="KW-0458">Lysosome</keyword>
<dbReference type="Pfam" id="PF04193">
    <property type="entry name" value="PQ-loop"/>
    <property type="match status" value="2"/>
</dbReference>
<dbReference type="AlphaFoldDB" id="A0A336K603"/>